<dbReference type="SUPFAM" id="SSF56436">
    <property type="entry name" value="C-type lectin-like"/>
    <property type="match status" value="1"/>
</dbReference>
<dbReference type="PANTHER" id="PTHR45784">
    <property type="entry name" value="C-TYPE LECTIN DOMAIN FAMILY 20 MEMBER A-RELATED"/>
    <property type="match status" value="1"/>
</dbReference>
<feature type="compositionally biased region" description="Polar residues" evidence="1">
    <location>
        <begin position="136"/>
        <end position="157"/>
    </location>
</feature>
<sequence>MGMCCSGAGVKYSPHKEPLVLDVAVAGSGTQTEIQTRTSSAPNGHRVERPPSLPLLAHQQTVQSRVGVAFIRKHCIIIIIIIIIILIIIIIIPNRNVQQRHWGTEPDRTGPDRTVLHIQHFLTKPSFRSSSSFSSEVTQRSLRGQFTEPTGPNFLSNQTAQREVGGASAAAMELTNQSGFCYRGCVSTPEEMKILPEAESWQESIRSCKNHSMDLISLSSEALQKQSCQILRGNDTKQVWIGTRRSSLTRDWYWLNESDFNNTNWAHSEPGDVNEGQCAVMSLDGDGNCGWKARNCCEDARPLCYAAPQFLQIN</sequence>
<proteinExistence type="predicted"/>
<organism evidence="4 5">
    <name type="scientific">Gambusia affinis</name>
    <name type="common">Western mosquitofish</name>
    <name type="synonym">Heterandria affinis</name>
    <dbReference type="NCBI Taxonomy" id="33528"/>
    <lineage>
        <taxon>Eukaryota</taxon>
        <taxon>Metazoa</taxon>
        <taxon>Chordata</taxon>
        <taxon>Craniata</taxon>
        <taxon>Vertebrata</taxon>
        <taxon>Euteleostomi</taxon>
        <taxon>Actinopterygii</taxon>
        <taxon>Neopterygii</taxon>
        <taxon>Teleostei</taxon>
        <taxon>Neoteleostei</taxon>
        <taxon>Acanthomorphata</taxon>
        <taxon>Ovalentaria</taxon>
        <taxon>Atherinomorphae</taxon>
        <taxon>Cyprinodontiformes</taxon>
        <taxon>Poeciliidae</taxon>
        <taxon>Poeciliinae</taxon>
        <taxon>Gambusia</taxon>
    </lineage>
</organism>
<keyword evidence="2" id="KW-1133">Transmembrane helix</keyword>
<keyword evidence="5" id="KW-1185">Reference proteome</keyword>
<dbReference type="AlphaFoldDB" id="A0A315VD21"/>
<dbReference type="STRING" id="33528.ENSGAFP00000011046"/>
<feature type="region of interest" description="Disordered" evidence="1">
    <location>
        <begin position="128"/>
        <end position="157"/>
    </location>
</feature>
<evidence type="ECO:0000256" key="2">
    <source>
        <dbReference type="SAM" id="Phobius"/>
    </source>
</evidence>
<dbReference type="PANTHER" id="PTHR45784:SF3">
    <property type="entry name" value="C-TYPE LECTIN DOMAIN FAMILY 4 MEMBER K-LIKE-RELATED"/>
    <property type="match status" value="1"/>
</dbReference>
<dbReference type="InterPro" id="IPR016187">
    <property type="entry name" value="CTDL_fold"/>
</dbReference>
<evidence type="ECO:0000313" key="4">
    <source>
        <dbReference type="EMBL" id="PWA20720.1"/>
    </source>
</evidence>
<dbReference type="Gene3D" id="3.10.100.10">
    <property type="entry name" value="Mannose-Binding Protein A, subunit A"/>
    <property type="match status" value="1"/>
</dbReference>
<dbReference type="EMBL" id="NHOQ01001934">
    <property type="protein sequence ID" value="PWA20720.1"/>
    <property type="molecule type" value="Genomic_DNA"/>
</dbReference>
<accession>A0A315VD21</accession>
<feature type="transmembrane region" description="Helical" evidence="2">
    <location>
        <begin position="75"/>
        <end position="92"/>
    </location>
</feature>
<protein>
    <recommendedName>
        <fullName evidence="3">C-type lectin domain-containing protein</fullName>
    </recommendedName>
</protein>
<keyword evidence="2" id="KW-0472">Membrane</keyword>
<keyword evidence="2" id="KW-0812">Transmembrane</keyword>
<name>A0A315VD21_GAMAF</name>
<feature type="domain" description="C-type lectin" evidence="3">
    <location>
        <begin position="177"/>
        <end position="305"/>
    </location>
</feature>
<dbReference type="SMART" id="SM00034">
    <property type="entry name" value="CLECT"/>
    <property type="match status" value="1"/>
</dbReference>
<dbReference type="Pfam" id="PF00059">
    <property type="entry name" value="Lectin_C"/>
    <property type="match status" value="1"/>
</dbReference>
<comment type="caution">
    <text evidence="4">The sequence shown here is derived from an EMBL/GenBank/DDBJ whole genome shotgun (WGS) entry which is preliminary data.</text>
</comment>
<evidence type="ECO:0000256" key="1">
    <source>
        <dbReference type="SAM" id="MobiDB-lite"/>
    </source>
</evidence>
<reference evidence="4 5" key="1">
    <citation type="journal article" date="2018" name="G3 (Bethesda)">
        <title>A High-Quality Reference Genome for the Invasive Mosquitofish Gambusia affinis Using a Chicago Library.</title>
        <authorList>
            <person name="Hoffberg S.L."/>
            <person name="Troendle N.J."/>
            <person name="Glenn T.C."/>
            <person name="Mahmud O."/>
            <person name="Louha S."/>
            <person name="Chalopin D."/>
            <person name="Bennetzen J.L."/>
            <person name="Mauricio R."/>
        </authorList>
    </citation>
    <scope>NUCLEOTIDE SEQUENCE [LARGE SCALE GENOMIC DNA]</scope>
    <source>
        <strain evidence="4">NE01/NJP1002.9</strain>
        <tissue evidence="4">Muscle</tissue>
    </source>
</reference>
<evidence type="ECO:0000259" key="3">
    <source>
        <dbReference type="PROSITE" id="PS50041"/>
    </source>
</evidence>
<dbReference type="CDD" id="cd00037">
    <property type="entry name" value="CLECT"/>
    <property type="match status" value="1"/>
</dbReference>
<dbReference type="InterPro" id="IPR016186">
    <property type="entry name" value="C-type_lectin-like/link_sf"/>
</dbReference>
<dbReference type="InterPro" id="IPR001304">
    <property type="entry name" value="C-type_lectin-like"/>
</dbReference>
<dbReference type="PROSITE" id="PS50041">
    <property type="entry name" value="C_TYPE_LECTIN_2"/>
    <property type="match status" value="1"/>
</dbReference>
<evidence type="ECO:0000313" key="5">
    <source>
        <dbReference type="Proteomes" id="UP000250572"/>
    </source>
</evidence>
<dbReference type="Proteomes" id="UP000250572">
    <property type="component" value="Unassembled WGS sequence"/>
</dbReference>
<gene>
    <name evidence="4" type="ORF">CCH79_00019783</name>
</gene>